<accession>A0A0E9PNP0</accession>
<organism evidence="1">
    <name type="scientific">Anguilla anguilla</name>
    <name type="common">European freshwater eel</name>
    <name type="synonym">Muraena anguilla</name>
    <dbReference type="NCBI Taxonomy" id="7936"/>
    <lineage>
        <taxon>Eukaryota</taxon>
        <taxon>Metazoa</taxon>
        <taxon>Chordata</taxon>
        <taxon>Craniata</taxon>
        <taxon>Vertebrata</taxon>
        <taxon>Euteleostomi</taxon>
        <taxon>Actinopterygii</taxon>
        <taxon>Neopterygii</taxon>
        <taxon>Teleostei</taxon>
        <taxon>Anguilliformes</taxon>
        <taxon>Anguillidae</taxon>
        <taxon>Anguilla</taxon>
    </lineage>
</organism>
<sequence length="35" mass="3944">MSILCLGLSIREAHLGWGFVEKVCLSHYIHKSIVC</sequence>
<name>A0A0E9PNP0_ANGAN</name>
<reference evidence="1" key="2">
    <citation type="journal article" date="2015" name="Fish Shellfish Immunol.">
        <title>Early steps in the European eel (Anguilla anguilla)-Vibrio vulnificus interaction in the gills: Role of the RtxA13 toxin.</title>
        <authorList>
            <person name="Callol A."/>
            <person name="Pajuelo D."/>
            <person name="Ebbesson L."/>
            <person name="Teles M."/>
            <person name="MacKenzie S."/>
            <person name="Amaro C."/>
        </authorList>
    </citation>
    <scope>NUCLEOTIDE SEQUENCE</scope>
</reference>
<evidence type="ECO:0000313" key="1">
    <source>
        <dbReference type="EMBL" id="JAH05897.1"/>
    </source>
</evidence>
<reference evidence="1" key="1">
    <citation type="submission" date="2014-11" db="EMBL/GenBank/DDBJ databases">
        <authorList>
            <person name="Amaro Gonzalez C."/>
        </authorList>
    </citation>
    <scope>NUCLEOTIDE SEQUENCE</scope>
</reference>
<dbReference type="EMBL" id="GBXM01102680">
    <property type="protein sequence ID" value="JAH05897.1"/>
    <property type="molecule type" value="Transcribed_RNA"/>
</dbReference>
<proteinExistence type="predicted"/>
<dbReference type="AlphaFoldDB" id="A0A0E9PNP0"/>
<protein>
    <submittedName>
        <fullName evidence="1">Uncharacterized protein</fullName>
    </submittedName>
</protein>